<evidence type="ECO:0000313" key="1">
    <source>
        <dbReference type="EMBL" id="GEZ74549.1"/>
    </source>
</evidence>
<organism evidence="1">
    <name type="scientific">Tanacetum cinerariifolium</name>
    <name type="common">Dalmatian daisy</name>
    <name type="synonym">Chrysanthemum cinerariifolium</name>
    <dbReference type="NCBI Taxonomy" id="118510"/>
    <lineage>
        <taxon>Eukaryota</taxon>
        <taxon>Viridiplantae</taxon>
        <taxon>Streptophyta</taxon>
        <taxon>Embryophyta</taxon>
        <taxon>Tracheophyta</taxon>
        <taxon>Spermatophyta</taxon>
        <taxon>Magnoliopsida</taxon>
        <taxon>eudicotyledons</taxon>
        <taxon>Gunneridae</taxon>
        <taxon>Pentapetalae</taxon>
        <taxon>asterids</taxon>
        <taxon>campanulids</taxon>
        <taxon>Asterales</taxon>
        <taxon>Asteraceae</taxon>
        <taxon>Asteroideae</taxon>
        <taxon>Anthemideae</taxon>
        <taxon>Anthemidinae</taxon>
        <taxon>Tanacetum</taxon>
    </lineage>
</organism>
<name>A0A699ILT1_TANCI</name>
<feature type="non-terminal residue" evidence="1">
    <location>
        <position position="1"/>
    </location>
</feature>
<accession>A0A699ILT1</accession>
<proteinExistence type="predicted"/>
<comment type="caution">
    <text evidence="1">The sequence shown here is derived from an EMBL/GenBank/DDBJ whole genome shotgun (WGS) entry which is preliminary data.</text>
</comment>
<gene>
    <name evidence="1" type="ORF">Tci_546522</name>
</gene>
<reference evidence="1" key="1">
    <citation type="journal article" date="2019" name="Sci. Rep.">
        <title>Draft genome of Tanacetum cinerariifolium, the natural source of mosquito coil.</title>
        <authorList>
            <person name="Yamashiro T."/>
            <person name="Shiraishi A."/>
            <person name="Satake H."/>
            <person name="Nakayama K."/>
        </authorList>
    </citation>
    <scope>NUCLEOTIDE SEQUENCE</scope>
</reference>
<dbReference type="AlphaFoldDB" id="A0A699ILT1"/>
<protein>
    <submittedName>
        <fullName evidence="1">Uncharacterized protein</fullName>
    </submittedName>
</protein>
<dbReference type="EMBL" id="BKCJ010317944">
    <property type="protein sequence ID" value="GEZ74549.1"/>
    <property type="molecule type" value="Genomic_DNA"/>
</dbReference>
<sequence length="242" mass="27359">INSLLDEFAGELILLKLIPPGIDKVDCDPEDEILLIENFFDSLRDEIELSFTSNNSMPPGIEDDDYDSEGDILEELLSNDSLLLPENESFHFDIPSSLRLLAKPPDDDEIEPNLGILTVKMRLVSGLTDLWFQEPLDDDYDSEGDILEELLSNDSLLLPENESFHFDIPSSLRLLAKPPDDDEIEPNLGILTVKMVSDISKHYVPIPRLFPTQPTHASNKEKSPHLLSYRGLKLFSFLLKAR</sequence>